<gene>
    <name evidence="17" type="primary">lpdA</name>
    <name evidence="17" type="ORF">E1832_20990</name>
</gene>
<dbReference type="Gene3D" id="3.30.390.30">
    <property type="match status" value="1"/>
</dbReference>
<evidence type="ECO:0000256" key="2">
    <source>
        <dbReference type="ARBA" id="ARBA00012608"/>
    </source>
</evidence>
<evidence type="ECO:0000313" key="18">
    <source>
        <dbReference type="Proteomes" id="UP000295301"/>
    </source>
</evidence>
<evidence type="ECO:0000259" key="16">
    <source>
        <dbReference type="Pfam" id="PF07992"/>
    </source>
</evidence>
<dbReference type="PANTHER" id="PTHR22912">
    <property type="entry name" value="DISULFIDE OXIDOREDUCTASE"/>
    <property type="match status" value="1"/>
</dbReference>
<reference evidence="17 18" key="1">
    <citation type="submission" date="2019-03" db="EMBL/GenBank/DDBJ databases">
        <title>Ruegeria lutea sp. nov., a novel strain, isolated from marine sediment, the Masan Bay, South Korea.</title>
        <authorList>
            <person name="Kim J."/>
            <person name="Kim D.-Y."/>
            <person name="Lee S.-S."/>
        </authorList>
    </citation>
    <scope>NUCLEOTIDE SEQUENCE [LARGE SCALE GENOMIC DNA]</scope>
    <source>
        <strain evidence="17 18">318-1</strain>
    </source>
</reference>
<comment type="miscellaneous">
    <text evidence="14">The active site is a redox-active disulfide bond.</text>
</comment>
<dbReference type="InterPro" id="IPR050151">
    <property type="entry name" value="Class-I_Pyr_Nuc-Dis_Oxidored"/>
</dbReference>
<feature type="domain" description="FAD/NAD(P)-binding" evidence="16">
    <location>
        <begin position="7"/>
        <end position="321"/>
    </location>
</feature>
<dbReference type="Pfam" id="PF07992">
    <property type="entry name" value="Pyr_redox_2"/>
    <property type="match status" value="1"/>
</dbReference>
<dbReference type="InterPro" id="IPR016156">
    <property type="entry name" value="FAD/NAD-linked_Rdtase_dimer_sf"/>
</dbReference>
<evidence type="ECO:0000256" key="4">
    <source>
        <dbReference type="ARBA" id="ARBA00022630"/>
    </source>
</evidence>
<dbReference type="InterPro" id="IPR036188">
    <property type="entry name" value="FAD/NAD-bd_sf"/>
</dbReference>
<dbReference type="PANTHER" id="PTHR22912:SF160">
    <property type="entry name" value="DIHYDROLIPOYL DEHYDROGENASE"/>
    <property type="match status" value="1"/>
</dbReference>
<evidence type="ECO:0000256" key="13">
    <source>
        <dbReference type="PIRSR" id="PIRSR000350-4"/>
    </source>
</evidence>
<dbReference type="SUPFAM" id="SSF51905">
    <property type="entry name" value="FAD/NAD(P)-binding domain"/>
    <property type="match status" value="1"/>
</dbReference>
<dbReference type="EMBL" id="SMUV01000074">
    <property type="protein sequence ID" value="TDK41171.1"/>
    <property type="molecule type" value="Genomic_DNA"/>
</dbReference>
<proteinExistence type="inferred from homology"/>
<feature type="binding site" evidence="12">
    <location>
        <position position="306"/>
    </location>
    <ligand>
        <name>FAD</name>
        <dbReference type="ChEBI" id="CHEBI:57692"/>
    </ligand>
</feature>
<dbReference type="GO" id="GO:0050660">
    <property type="term" value="F:flavin adenine dinucleotide binding"/>
    <property type="evidence" value="ECO:0007669"/>
    <property type="project" value="InterPro"/>
</dbReference>
<evidence type="ECO:0000256" key="6">
    <source>
        <dbReference type="ARBA" id="ARBA00023002"/>
    </source>
</evidence>
<dbReference type="EC" id="1.8.1.4" evidence="2 14"/>
<dbReference type="SUPFAM" id="SSF55424">
    <property type="entry name" value="FAD/NAD-linked reductases, dimerisation (C-terminal) domain"/>
    <property type="match status" value="1"/>
</dbReference>
<dbReference type="InterPro" id="IPR023753">
    <property type="entry name" value="FAD/NAD-binding_dom"/>
</dbReference>
<evidence type="ECO:0000256" key="11">
    <source>
        <dbReference type="PIRSR" id="PIRSR000350-2"/>
    </source>
</evidence>
<keyword evidence="4 14" id="KW-0285">Flavoprotein</keyword>
<keyword evidence="9 14" id="KW-0676">Redox-active center</keyword>
<feature type="binding site" evidence="12">
    <location>
        <begin position="176"/>
        <end position="183"/>
    </location>
    <ligand>
        <name>NAD(+)</name>
        <dbReference type="ChEBI" id="CHEBI:57540"/>
    </ligand>
</feature>
<keyword evidence="18" id="KW-1185">Reference proteome</keyword>
<feature type="disulfide bond" description="Redox-active" evidence="13">
    <location>
        <begin position="44"/>
        <end position="49"/>
    </location>
</feature>
<dbReference type="InterPro" id="IPR006258">
    <property type="entry name" value="Lipoamide_DH"/>
</dbReference>
<dbReference type="RefSeq" id="WP_133361739.1">
    <property type="nucleotide sequence ID" value="NZ_SMUV01000074.1"/>
</dbReference>
<evidence type="ECO:0000256" key="12">
    <source>
        <dbReference type="PIRSR" id="PIRSR000350-3"/>
    </source>
</evidence>
<dbReference type="InterPro" id="IPR001100">
    <property type="entry name" value="Pyr_nuc-diS_OxRdtase"/>
</dbReference>
<keyword evidence="5 12" id="KW-0274">FAD</keyword>
<feature type="binding site" evidence="12">
    <location>
        <position position="53"/>
    </location>
    <ligand>
        <name>FAD</name>
        <dbReference type="ChEBI" id="CHEBI:57692"/>
    </ligand>
</feature>
<keyword evidence="7 12" id="KW-0520">NAD</keyword>
<comment type="catalytic activity">
    <reaction evidence="10 14">
        <text>N(6)-[(R)-dihydrolipoyl]-L-lysyl-[protein] + NAD(+) = N(6)-[(R)-lipoyl]-L-lysyl-[protein] + NADH + H(+)</text>
        <dbReference type="Rhea" id="RHEA:15045"/>
        <dbReference type="Rhea" id="RHEA-COMP:10474"/>
        <dbReference type="Rhea" id="RHEA-COMP:10475"/>
        <dbReference type="ChEBI" id="CHEBI:15378"/>
        <dbReference type="ChEBI" id="CHEBI:57540"/>
        <dbReference type="ChEBI" id="CHEBI:57945"/>
        <dbReference type="ChEBI" id="CHEBI:83099"/>
        <dbReference type="ChEBI" id="CHEBI:83100"/>
        <dbReference type="EC" id="1.8.1.4"/>
    </reaction>
</comment>
<dbReference type="OrthoDB" id="9776382at2"/>
<comment type="cofactor">
    <cofactor evidence="12 14">
        <name>FAD</name>
        <dbReference type="ChEBI" id="CHEBI:57692"/>
    </cofactor>
    <text evidence="12 14">Binds 1 FAD per subunit.</text>
</comment>
<evidence type="ECO:0000256" key="5">
    <source>
        <dbReference type="ARBA" id="ARBA00022827"/>
    </source>
</evidence>
<dbReference type="GO" id="GO:0006103">
    <property type="term" value="P:2-oxoglutarate metabolic process"/>
    <property type="evidence" value="ECO:0007669"/>
    <property type="project" value="TreeGrafter"/>
</dbReference>
<keyword evidence="8" id="KW-1015">Disulfide bond</keyword>
<dbReference type="InterPro" id="IPR004099">
    <property type="entry name" value="Pyr_nucl-diS_OxRdtase_dimer"/>
</dbReference>
<evidence type="ECO:0000259" key="15">
    <source>
        <dbReference type="Pfam" id="PF02852"/>
    </source>
</evidence>
<dbReference type="Proteomes" id="UP000295301">
    <property type="component" value="Unassembled WGS sequence"/>
</dbReference>
<dbReference type="PRINTS" id="PR00368">
    <property type="entry name" value="FADPNR"/>
</dbReference>
<dbReference type="PROSITE" id="PS51257">
    <property type="entry name" value="PROKAR_LIPOPROTEIN"/>
    <property type="match status" value="1"/>
</dbReference>
<evidence type="ECO:0000313" key="17">
    <source>
        <dbReference type="EMBL" id="TDK41171.1"/>
    </source>
</evidence>
<accession>A0A4R5UQK7</accession>
<feature type="binding site" evidence="12">
    <location>
        <begin position="312"/>
        <end position="315"/>
    </location>
    <ligand>
        <name>FAD</name>
        <dbReference type="ChEBI" id="CHEBI:57692"/>
    </ligand>
</feature>
<feature type="domain" description="Pyridine nucleotide-disulphide oxidoreductase dimerisation" evidence="15">
    <location>
        <begin position="340"/>
        <end position="445"/>
    </location>
</feature>
<evidence type="ECO:0000256" key="1">
    <source>
        <dbReference type="ARBA" id="ARBA00007532"/>
    </source>
</evidence>
<evidence type="ECO:0000256" key="3">
    <source>
        <dbReference type="ARBA" id="ARBA00016961"/>
    </source>
</evidence>
<dbReference type="FunFam" id="3.30.390.30:FF:000001">
    <property type="entry name" value="Dihydrolipoyl dehydrogenase"/>
    <property type="match status" value="1"/>
</dbReference>
<evidence type="ECO:0000256" key="8">
    <source>
        <dbReference type="ARBA" id="ARBA00023157"/>
    </source>
</evidence>
<dbReference type="Gene3D" id="3.50.50.60">
    <property type="entry name" value="FAD/NAD(P)-binding domain"/>
    <property type="match status" value="2"/>
</dbReference>
<name>A0A4R5UQK7_9RHOB</name>
<dbReference type="AlphaFoldDB" id="A0A4R5UQK7"/>
<dbReference type="NCBIfam" id="TIGR01350">
    <property type="entry name" value="lipoamide_DH"/>
    <property type="match status" value="1"/>
</dbReference>
<sequence length="459" mass="47395">MVEKHADFIVLGAGPGGYACAFRAADLGRKVVLVDPRATLGGVCLNEGCIPSKALLHAAEVIREAHEIGDWGIDLGKPKIDLDALRSRKDGIVGQLTGGLTGLAKRRKVETVRGTARFTGPSSLDIDGDAWTFDQAVIAVGSAPIQLPGWPDDDRIWDSTAALELRQVPKRLAIVGGGIIGLEMATVYAALGAQVTVIEFMDQIAPGADAEAVRVLHDALEQQGVTIHIGTKVTTIKATKAALTLSCEGGFAGDLKADAAIQAVGRRANGALVEPQAAGVAVDDRGVIAVDASCRTTVDGIFAIGDVTGNPMLAHRATHQGHVAAEVASGHVAALDTDLIPSVAYTSPELAWAGLTQAQAKAQGIAHKVASFPWAASGRNLSSGGGDGLTKLVYCPETHRVLGATLVGRNAGELLAECVLAVEMGATLEDIALTVHAHPTLSETIAFTAERALGTLTDL</sequence>
<dbReference type="InterPro" id="IPR012999">
    <property type="entry name" value="Pyr_OxRdtase_I_AS"/>
</dbReference>
<dbReference type="PROSITE" id="PS00076">
    <property type="entry name" value="PYRIDINE_REDOX_1"/>
    <property type="match status" value="1"/>
</dbReference>
<keyword evidence="12" id="KW-0547">Nucleotide-binding</keyword>
<dbReference type="PRINTS" id="PR00411">
    <property type="entry name" value="PNDRDTASEI"/>
</dbReference>
<comment type="similarity">
    <text evidence="1 14">Belongs to the class-I pyridine nucleotide-disulfide oxidoreductase family.</text>
</comment>
<protein>
    <recommendedName>
        <fullName evidence="3 14">Dihydrolipoyl dehydrogenase</fullName>
        <ecNumber evidence="2 14">1.8.1.4</ecNumber>
    </recommendedName>
</protein>
<evidence type="ECO:0000256" key="10">
    <source>
        <dbReference type="ARBA" id="ARBA00049187"/>
    </source>
</evidence>
<feature type="binding site" evidence="12">
    <location>
        <position position="265"/>
    </location>
    <ligand>
        <name>NAD(+)</name>
        <dbReference type="ChEBI" id="CHEBI:57540"/>
    </ligand>
</feature>
<evidence type="ECO:0000256" key="14">
    <source>
        <dbReference type="RuleBase" id="RU003692"/>
    </source>
</evidence>
<dbReference type="PIRSF" id="PIRSF000350">
    <property type="entry name" value="Mercury_reductase_MerA"/>
    <property type="match status" value="1"/>
</dbReference>
<evidence type="ECO:0000256" key="7">
    <source>
        <dbReference type="ARBA" id="ARBA00023027"/>
    </source>
</evidence>
<keyword evidence="6 14" id="KW-0560">Oxidoreductase</keyword>
<evidence type="ECO:0000256" key="9">
    <source>
        <dbReference type="ARBA" id="ARBA00023284"/>
    </source>
</evidence>
<dbReference type="GO" id="GO:0004148">
    <property type="term" value="F:dihydrolipoyl dehydrogenase (NADH) activity"/>
    <property type="evidence" value="ECO:0007669"/>
    <property type="project" value="UniProtKB-EC"/>
</dbReference>
<organism evidence="17 18">
    <name type="scientific">Antarcticimicrobium luteum</name>
    <dbReference type="NCBI Taxonomy" id="2547397"/>
    <lineage>
        <taxon>Bacteria</taxon>
        <taxon>Pseudomonadati</taxon>
        <taxon>Pseudomonadota</taxon>
        <taxon>Alphaproteobacteria</taxon>
        <taxon>Rhodobacterales</taxon>
        <taxon>Paracoccaceae</taxon>
        <taxon>Antarcticimicrobium</taxon>
    </lineage>
</organism>
<dbReference type="Pfam" id="PF02852">
    <property type="entry name" value="Pyr_redox_dim"/>
    <property type="match status" value="1"/>
</dbReference>
<feature type="active site" description="Proton acceptor" evidence="11">
    <location>
        <position position="438"/>
    </location>
</feature>
<feature type="binding site" evidence="12">
    <location>
        <position position="199"/>
    </location>
    <ligand>
        <name>NAD(+)</name>
        <dbReference type="ChEBI" id="CHEBI:57540"/>
    </ligand>
</feature>
<comment type="caution">
    <text evidence="17">The sequence shown here is derived from an EMBL/GenBank/DDBJ whole genome shotgun (WGS) entry which is preliminary data.</text>
</comment>